<reference evidence="1 2" key="1">
    <citation type="submission" date="2020-02" db="EMBL/GenBank/DDBJ databases">
        <title>Newly sequenced genome of strain CSTR1 showed variability in Candidatus Kuenenia stuttgartiensis genomes.</title>
        <authorList>
            <person name="Ding C."/>
            <person name="Adrian L."/>
        </authorList>
    </citation>
    <scope>NUCLEOTIDE SEQUENCE [LARGE SCALE GENOMIC DNA]</scope>
    <source>
        <strain evidence="1 2">CSTR1</strain>
    </source>
</reference>
<protein>
    <recommendedName>
        <fullName evidence="3">DUF3310 domain-containing protein</fullName>
    </recommendedName>
</protein>
<evidence type="ECO:0000313" key="1">
    <source>
        <dbReference type="EMBL" id="QII11220.1"/>
    </source>
</evidence>
<name>A0A6G7GNN6_KUEST</name>
<organism evidence="1 2">
    <name type="scientific">Kuenenia stuttgartiensis</name>
    <dbReference type="NCBI Taxonomy" id="174633"/>
    <lineage>
        <taxon>Bacteria</taxon>
        <taxon>Pseudomonadati</taxon>
        <taxon>Planctomycetota</taxon>
        <taxon>Candidatus Brocadiia</taxon>
        <taxon>Candidatus Brocadiales</taxon>
        <taxon>Candidatus Brocadiaceae</taxon>
        <taxon>Candidatus Kuenenia</taxon>
    </lineage>
</organism>
<dbReference type="AlphaFoldDB" id="A0A6G7GNN6"/>
<dbReference type="RefSeq" id="WP_164994788.1">
    <property type="nucleotide sequence ID" value="NZ_CP049055.1"/>
</dbReference>
<dbReference type="Pfam" id="PF11753">
    <property type="entry name" value="DUF3310"/>
    <property type="match status" value="1"/>
</dbReference>
<dbReference type="EMBL" id="CP049055">
    <property type="protein sequence ID" value="QII11220.1"/>
    <property type="molecule type" value="Genomic_DNA"/>
</dbReference>
<sequence length="66" mass="7609">MSDNINHPPHYQANGMEVIDVIEAFGLGFHMGNAVKYILRAGKKTDNPKEDVQKAIWYLERYKDVM</sequence>
<dbReference type="Proteomes" id="UP000501926">
    <property type="component" value="Chromosome"/>
</dbReference>
<dbReference type="InterPro" id="IPR021739">
    <property type="entry name" value="SaV-like"/>
</dbReference>
<proteinExistence type="predicted"/>
<evidence type="ECO:0000313" key="2">
    <source>
        <dbReference type="Proteomes" id="UP000501926"/>
    </source>
</evidence>
<gene>
    <name evidence="1" type="ORF">KsCSTR_18410</name>
</gene>
<accession>A0A6G7GNN6</accession>
<evidence type="ECO:0008006" key="3">
    <source>
        <dbReference type="Google" id="ProtNLM"/>
    </source>
</evidence>